<gene>
    <name evidence="1" type="ORF">FRX31_026543</name>
</gene>
<dbReference type="PANTHER" id="PTHR33321">
    <property type="match status" value="1"/>
</dbReference>
<dbReference type="PANTHER" id="PTHR33321:SF12">
    <property type="entry name" value="PLANT BASIC SECRETORY PROTEIN (BSP) FAMILY PROTEIN"/>
    <property type="match status" value="1"/>
</dbReference>
<dbReference type="InterPro" id="IPR013083">
    <property type="entry name" value="Znf_RING/FYVE/PHD"/>
</dbReference>
<evidence type="ECO:0000313" key="2">
    <source>
        <dbReference type="Proteomes" id="UP000554482"/>
    </source>
</evidence>
<proteinExistence type="predicted"/>
<dbReference type="EMBL" id="JABWDY010032855">
    <property type="protein sequence ID" value="KAF5183871.1"/>
    <property type="molecule type" value="Genomic_DNA"/>
</dbReference>
<evidence type="ECO:0000313" key="1">
    <source>
        <dbReference type="EMBL" id="KAF5183871.1"/>
    </source>
</evidence>
<sequence>MCDGAYHWIEYNKSTLAAASEFIWQTFGQTSLATRIDVQLGSMIVDDINGKAYTDNNRIHMSARYIASYSGDDVKTEITRVLYHEVTHIWQLSGMKQAPKQLIEGVAYYIQLKAGEISGYCNSPRDGFVVELKANMRTGHTRCDACGQLFVKENYCPVSLKVCRDSESTPLVCRDACQRWVHYHCDGISDEKTFQFQTDGNFYYKCTTCRGVLPGHRSWFGFWETKWQVGECEGKEASYTVGYKKQKCKQFSNVRGIKLS</sequence>
<organism evidence="1 2">
    <name type="scientific">Thalictrum thalictroides</name>
    <name type="common">Rue-anemone</name>
    <name type="synonym">Anemone thalictroides</name>
    <dbReference type="NCBI Taxonomy" id="46969"/>
    <lineage>
        <taxon>Eukaryota</taxon>
        <taxon>Viridiplantae</taxon>
        <taxon>Streptophyta</taxon>
        <taxon>Embryophyta</taxon>
        <taxon>Tracheophyta</taxon>
        <taxon>Spermatophyta</taxon>
        <taxon>Magnoliopsida</taxon>
        <taxon>Ranunculales</taxon>
        <taxon>Ranunculaceae</taxon>
        <taxon>Thalictroideae</taxon>
        <taxon>Thalictrum</taxon>
    </lineage>
</organism>
<accession>A0A7J6VGN2</accession>
<keyword evidence="2" id="KW-1185">Reference proteome</keyword>
<protein>
    <submittedName>
        <fullName evidence="1">RING/FYVE/PHD-type zinc finger family protein</fullName>
    </submittedName>
</protein>
<dbReference type="Gene3D" id="3.30.40.10">
    <property type="entry name" value="Zinc/RING finger domain, C3HC4 (zinc finger)"/>
    <property type="match status" value="1"/>
</dbReference>
<dbReference type="Proteomes" id="UP000554482">
    <property type="component" value="Unassembled WGS sequence"/>
</dbReference>
<reference evidence="1 2" key="1">
    <citation type="submission" date="2020-06" db="EMBL/GenBank/DDBJ databases">
        <title>Transcriptomic and genomic resources for Thalictrum thalictroides and T. hernandezii: Facilitating candidate gene discovery in an emerging model plant lineage.</title>
        <authorList>
            <person name="Arias T."/>
            <person name="Riano-Pachon D.M."/>
            <person name="Di Stilio V.S."/>
        </authorList>
    </citation>
    <scope>NUCLEOTIDE SEQUENCE [LARGE SCALE GENOMIC DNA]</scope>
    <source>
        <strain evidence="2">cv. WT478/WT964</strain>
        <tissue evidence="1">Leaves</tissue>
    </source>
</reference>
<comment type="caution">
    <text evidence="1">The sequence shown here is derived from an EMBL/GenBank/DDBJ whole genome shotgun (WGS) entry which is preliminary data.</text>
</comment>
<dbReference type="InterPro" id="IPR007541">
    <property type="entry name" value="Uncharacterised_BSP"/>
</dbReference>
<dbReference type="Pfam" id="PF04450">
    <property type="entry name" value="BSP"/>
    <property type="match status" value="1"/>
</dbReference>
<dbReference type="AlphaFoldDB" id="A0A7J6VGN2"/>
<dbReference type="OrthoDB" id="891726at2759"/>
<name>A0A7J6VGN2_THATH</name>